<dbReference type="InterPro" id="IPR036291">
    <property type="entry name" value="NAD(P)-bd_dom_sf"/>
</dbReference>
<evidence type="ECO:0000313" key="4">
    <source>
        <dbReference type="Proteomes" id="UP001493487"/>
    </source>
</evidence>
<evidence type="ECO:0000313" key="3">
    <source>
        <dbReference type="EMBL" id="MEQ4483401.1"/>
    </source>
</evidence>
<dbReference type="SUPFAM" id="SSF51735">
    <property type="entry name" value="NAD(P)-binding Rossmann-fold domains"/>
    <property type="match status" value="1"/>
</dbReference>
<dbReference type="EMBL" id="JASKHM010000007">
    <property type="protein sequence ID" value="MEQ4483401.1"/>
    <property type="molecule type" value="Genomic_DNA"/>
</dbReference>
<sequence>MAVRIGFIGVGGMAEHHIQTLRRIEHAQVTAIYDINQKRSQEVAETYGAKKSFESIDQLINSGEIDALFICTPPFARSGIEEAAARQGIHLLAEKPLGLHIDEVRIKERVIRESGIIHSSGYCLRYLDIVAKAKAYLAEKQVDLVLAYRLGDMPGMRWWTIMEQSGGQLVEQSTHQLDLIRYLAGEFKEVSAIHEKRYIHNIDPDATAYDVGTVSFVLESGAIGNITSSCLAKYVGRSGVEFYGHDFYLSIDGGTLRIKDDHQDVTETSEVDFYYEQDKAFVEAIRTNQPGLILCDYSDAADTLAVTLAANDSAASGKPIIPGRGVPFVKSN</sequence>
<dbReference type="RefSeq" id="WP_232185864.1">
    <property type="nucleotide sequence ID" value="NZ_JAIOAP010000006.1"/>
</dbReference>
<comment type="caution">
    <text evidence="3">The sequence shown here is derived from an EMBL/GenBank/DDBJ whole genome shotgun (WGS) entry which is preliminary data.</text>
</comment>
<dbReference type="Pfam" id="PF01408">
    <property type="entry name" value="GFO_IDH_MocA"/>
    <property type="match status" value="1"/>
</dbReference>
<feature type="domain" description="GFO/IDH/MocA-like oxidoreductase" evidence="2">
    <location>
        <begin position="155"/>
        <end position="244"/>
    </location>
</feature>
<proteinExistence type="predicted"/>
<dbReference type="InterPro" id="IPR055170">
    <property type="entry name" value="GFO_IDH_MocA-like_dom"/>
</dbReference>
<organism evidence="3 4">
    <name type="scientific">Cohnella silvisoli</name>
    <dbReference type="NCBI Taxonomy" id="2873699"/>
    <lineage>
        <taxon>Bacteria</taxon>
        <taxon>Bacillati</taxon>
        <taxon>Bacillota</taxon>
        <taxon>Bacilli</taxon>
        <taxon>Bacillales</taxon>
        <taxon>Paenibacillaceae</taxon>
        <taxon>Cohnella</taxon>
    </lineage>
</organism>
<name>A0ABV1KV04_9BACL</name>
<evidence type="ECO:0000259" key="2">
    <source>
        <dbReference type="Pfam" id="PF22725"/>
    </source>
</evidence>
<dbReference type="PANTHER" id="PTHR43249:SF1">
    <property type="entry name" value="D-GLUCOSIDE 3-DEHYDROGENASE"/>
    <property type="match status" value="1"/>
</dbReference>
<reference evidence="3 4" key="1">
    <citation type="journal article" date="2023" name="Genome Announc.">
        <title>Pan-Genome Analyses of the Genus Cohnella and Proposal of the Novel Species Cohnella silvisoli sp. nov., Isolated from Forest Soil.</title>
        <authorList>
            <person name="Wang C."/>
            <person name="Mao L."/>
            <person name="Bao G."/>
            <person name="Zhu H."/>
        </authorList>
    </citation>
    <scope>NUCLEOTIDE SEQUENCE [LARGE SCALE GENOMIC DNA]</scope>
    <source>
        <strain evidence="3 4">NL03-T5-1</strain>
    </source>
</reference>
<gene>
    <name evidence="3" type="ORF">QJS35_13470</name>
</gene>
<dbReference type="Gene3D" id="3.40.50.720">
    <property type="entry name" value="NAD(P)-binding Rossmann-like Domain"/>
    <property type="match status" value="1"/>
</dbReference>
<dbReference type="InterPro" id="IPR000683">
    <property type="entry name" value="Gfo/Idh/MocA-like_OxRdtase_N"/>
</dbReference>
<dbReference type="Gene3D" id="3.30.360.10">
    <property type="entry name" value="Dihydrodipicolinate Reductase, domain 2"/>
    <property type="match status" value="1"/>
</dbReference>
<dbReference type="Proteomes" id="UP001493487">
    <property type="component" value="Unassembled WGS sequence"/>
</dbReference>
<keyword evidence="4" id="KW-1185">Reference proteome</keyword>
<feature type="domain" description="Gfo/Idh/MocA-like oxidoreductase N-terminal" evidence="1">
    <location>
        <begin position="3"/>
        <end position="115"/>
    </location>
</feature>
<protein>
    <submittedName>
        <fullName evidence="3">Gfo/Idh/MocA family oxidoreductase</fullName>
    </submittedName>
</protein>
<dbReference type="Pfam" id="PF22725">
    <property type="entry name" value="GFO_IDH_MocA_C3"/>
    <property type="match status" value="1"/>
</dbReference>
<dbReference type="SUPFAM" id="SSF55347">
    <property type="entry name" value="Glyceraldehyde-3-phosphate dehydrogenase-like, C-terminal domain"/>
    <property type="match status" value="1"/>
</dbReference>
<accession>A0ABV1KV04</accession>
<dbReference type="PANTHER" id="PTHR43249">
    <property type="entry name" value="UDP-N-ACETYL-2-AMINO-2-DEOXY-D-GLUCURONATE OXIDASE"/>
    <property type="match status" value="1"/>
</dbReference>
<evidence type="ECO:0000259" key="1">
    <source>
        <dbReference type="Pfam" id="PF01408"/>
    </source>
</evidence>
<dbReference type="InterPro" id="IPR052515">
    <property type="entry name" value="Gfo/Idh/MocA_Oxidoreductase"/>
</dbReference>